<evidence type="ECO:0000256" key="1">
    <source>
        <dbReference type="SAM" id="MobiDB-lite"/>
    </source>
</evidence>
<organism evidence="2">
    <name type="scientific">Amphimedon queenslandica</name>
    <name type="common">Sponge</name>
    <dbReference type="NCBI Taxonomy" id="400682"/>
    <lineage>
        <taxon>Eukaryota</taxon>
        <taxon>Metazoa</taxon>
        <taxon>Porifera</taxon>
        <taxon>Demospongiae</taxon>
        <taxon>Heteroscleromorpha</taxon>
        <taxon>Haplosclerida</taxon>
        <taxon>Niphatidae</taxon>
        <taxon>Amphimedon</taxon>
    </lineage>
</organism>
<name>A0A1X7T9R1_AMPQE</name>
<protein>
    <recommendedName>
        <fullName evidence="3">START domain-containing protein</fullName>
    </recommendedName>
</protein>
<proteinExistence type="predicted"/>
<feature type="compositionally biased region" description="Low complexity" evidence="1">
    <location>
        <begin position="11"/>
        <end position="21"/>
    </location>
</feature>
<dbReference type="InParanoid" id="A0A1X7T9R1"/>
<dbReference type="eggNOG" id="KOG2761">
    <property type="taxonomic scope" value="Eukaryota"/>
</dbReference>
<dbReference type="EnsemblMetazoa" id="Aqu2.1.11266_001">
    <property type="protein sequence ID" value="Aqu2.1.11266_001"/>
    <property type="gene ID" value="Aqu2.1.11266"/>
</dbReference>
<evidence type="ECO:0000313" key="2">
    <source>
        <dbReference type="EnsemblMetazoa" id="Aqu2.1.11266_001"/>
    </source>
</evidence>
<evidence type="ECO:0008006" key="3">
    <source>
        <dbReference type="Google" id="ProtNLM"/>
    </source>
</evidence>
<sequence length="114" mass="13192">MASSHSPPSPSKRNGSSSSRRQYSGDRSSSGFFKLGEIRPPKDEDFDHLLRLAENHEKWLLKHDKNGVRVWMREIPGQTVKMLKVKSNRRERGREGERKEEENMIQPAIVFVFG</sequence>
<dbReference type="AlphaFoldDB" id="A0A1X7T9R1"/>
<accession>A0A1X7T9R1</accession>
<feature type="region of interest" description="Disordered" evidence="1">
    <location>
        <begin position="1"/>
        <end position="37"/>
    </location>
</feature>
<reference evidence="2" key="1">
    <citation type="submission" date="2017-05" db="UniProtKB">
        <authorList>
            <consortium name="EnsemblMetazoa"/>
        </authorList>
    </citation>
    <scope>IDENTIFICATION</scope>
</reference>
<dbReference type="OrthoDB" id="5403181at2759"/>